<dbReference type="OrthoDB" id="9771932at2"/>
<dbReference type="HOGENOM" id="CLU_044590_6_2_9"/>
<dbReference type="GO" id="GO:0016787">
    <property type="term" value="F:hydrolase activity"/>
    <property type="evidence" value="ECO:0007669"/>
    <property type="project" value="UniProtKB-KW"/>
</dbReference>
<dbReference type="Pfam" id="PF04909">
    <property type="entry name" value="Amidohydro_2"/>
    <property type="match status" value="1"/>
</dbReference>
<organism evidence="3 4">
    <name type="scientific">Solobacterium moorei F0204</name>
    <dbReference type="NCBI Taxonomy" id="706433"/>
    <lineage>
        <taxon>Bacteria</taxon>
        <taxon>Bacillati</taxon>
        <taxon>Bacillota</taxon>
        <taxon>Erysipelotrichia</taxon>
        <taxon>Erysipelotrichales</taxon>
        <taxon>Erysipelotrichaceae</taxon>
        <taxon>Solobacterium</taxon>
    </lineage>
</organism>
<dbReference type="GO" id="GO:0016831">
    <property type="term" value="F:carboxy-lyase activity"/>
    <property type="evidence" value="ECO:0007669"/>
    <property type="project" value="InterPro"/>
</dbReference>
<dbReference type="Gene3D" id="3.20.20.140">
    <property type="entry name" value="Metal-dependent hydrolases"/>
    <property type="match status" value="1"/>
</dbReference>
<dbReference type="SUPFAM" id="SSF51556">
    <property type="entry name" value="Metallo-dependent hydrolases"/>
    <property type="match status" value="1"/>
</dbReference>
<dbReference type="AlphaFoldDB" id="E7MLU1"/>
<name>E7MLU1_9FIRM</name>
<dbReference type="InterPro" id="IPR032465">
    <property type="entry name" value="ACMSD"/>
</dbReference>
<dbReference type="Proteomes" id="UP000004097">
    <property type="component" value="Unassembled WGS sequence"/>
</dbReference>
<keyword evidence="4" id="KW-1185">Reference proteome</keyword>
<dbReference type="eggNOG" id="COG2159">
    <property type="taxonomic scope" value="Bacteria"/>
</dbReference>
<dbReference type="GO" id="GO:0019748">
    <property type="term" value="P:secondary metabolic process"/>
    <property type="evidence" value="ECO:0007669"/>
    <property type="project" value="TreeGrafter"/>
</dbReference>
<gene>
    <name evidence="3" type="ORF">HMPREF9430_00504</name>
</gene>
<dbReference type="EMBL" id="AECQ01000007">
    <property type="protein sequence ID" value="EFW24947.1"/>
    <property type="molecule type" value="Genomic_DNA"/>
</dbReference>
<proteinExistence type="predicted"/>
<dbReference type="GO" id="GO:0005737">
    <property type="term" value="C:cytoplasm"/>
    <property type="evidence" value="ECO:0007669"/>
    <property type="project" value="TreeGrafter"/>
</dbReference>
<comment type="caution">
    <text evidence="3">The sequence shown here is derived from an EMBL/GenBank/DDBJ whole genome shotgun (WGS) entry which is preliminary data.</text>
</comment>
<protein>
    <submittedName>
        <fullName evidence="3">Amidohydrolase family protein</fullName>
    </submittedName>
</protein>
<feature type="domain" description="Amidohydrolase-related" evidence="2">
    <location>
        <begin position="46"/>
        <end position="240"/>
    </location>
</feature>
<dbReference type="PANTHER" id="PTHR21240">
    <property type="entry name" value="2-AMINO-3-CARBOXYLMUCONATE-6-SEMIALDEHYDE DECARBOXYLASE"/>
    <property type="match status" value="1"/>
</dbReference>
<evidence type="ECO:0000256" key="1">
    <source>
        <dbReference type="ARBA" id="ARBA00023239"/>
    </source>
</evidence>
<reference evidence="3 4" key="1">
    <citation type="submission" date="2010-08" db="EMBL/GenBank/DDBJ databases">
        <authorList>
            <person name="Weinstock G."/>
            <person name="Sodergren E."/>
            <person name="Clifton S."/>
            <person name="Fulton L."/>
            <person name="Fulton B."/>
            <person name="Courtney L."/>
            <person name="Fronick C."/>
            <person name="Harrison M."/>
            <person name="Strong C."/>
            <person name="Farmer C."/>
            <person name="Delahaunty K."/>
            <person name="Markovic C."/>
            <person name="Hall O."/>
            <person name="Minx P."/>
            <person name="Tomlinson C."/>
            <person name="Mitreva M."/>
            <person name="Hou S."/>
            <person name="Chen J."/>
            <person name="Wollam A."/>
            <person name="Pepin K.H."/>
            <person name="Johnson M."/>
            <person name="Bhonagiri V."/>
            <person name="Zhang X."/>
            <person name="Suruliraj S."/>
            <person name="Warren W."/>
            <person name="Chinwalla A."/>
            <person name="Mardis E.R."/>
            <person name="Wilson R.K."/>
        </authorList>
    </citation>
    <scope>NUCLEOTIDE SEQUENCE [LARGE SCALE GENOMIC DNA]</scope>
    <source>
        <strain evidence="3 4">F0204</strain>
    </source>
</reference>
<keyword evidence="3" id="KW-0378">Hydrolase</keyword>
<keyword evidence="1" id="KW-0456">Lyase</keyword>
<evidence type="ECO:0000313" key="4">
    <source>
        <dbReference type="Proteomes" id="UP000004097"/>
    </source>
</evidence>
<accession>E7MLU1</accession>
<evidence type="ECO:0000313" key="3">
    <source>
        <dbReference type="EMBL" id="EFW24947.1"/>
    </source>
</evidence>
<dbReference type="RefSeq" id="WP_006525344.1">
    <property type="nucleotide sequence ID" value="NZ_GL637648.1"/>
</dbReference>
<dbReference type="STRING" id="706433.HMPREF9430_00504"/>
<dbReference type="InterPro" id="IPR006680">
    <property type="entry name" value="Amidohydro-rel"/>
</dbReference>
<evidence type="ECO:0000259" key="2">
    <source>
        <dbReference type="Pfam" id="PF04909"/>
    </source>
</evidence>
<sequence length="248" mass="28657">MKRFDIHAHMGKTSSGEAIGVEQLISDMDKYGILKTGISSLSGIDNREQNDLVYDSYLKYPDRIIPYAFINPKSKDAIKELDLCLGERGFLGVKFHPWKHGYFADNTPQIDEILTHIEKYGVHIQVYPGTSPLCTPYVWIRYAKKHPNLRFVFTHTGCREFGYSVIKAVQDVKNIWLETSVIYESDVLKQMKDCVGADRIVFGTDWPYKPVQCEIEKIYHMGFDEEELEKVFYKNAESLWIPRKGGDE</sequence>
<dbReference type="InterPro" id="IPR032466">
    <property type="entry name" value="Metal_Hydrolase"/>
</dbReference>
<dbReference type="PANTHER" id="PTHR21240:SF28">
    <property type="entry name" value="ISO-OROTATE DECARBOXYLASE (EUROFUNG)"/>
    <property type="match status" value="1"/>
</dbReference>